<dbReference type="RefSeq" id="WP_015158958.1">
    <property type="nucleotide sequence ID" value="NC_019697.1"/>
</dbReference>
<reference evidence="2 3" key="1">
    <citation type="submission" date="2012-05" db="EMBL/GenBank/DDBJ databases">
        <title>Finished chromosome of genome of Chamaesiphon sp. PCC 6605.</title>
        <authorList>
            <consortium name="US DOE Joint Genome Institute"/>
            <person name="Gugger M."/>
            <person name="Coursin T."/>
            <person name="Rippka R."/>
            <person name="Tandeau De Marsac N."/>
            <person name="Huntemann M."/>
            <person name="Wei C.-L."/>
            <person name="Han J."/>
            <person name="Detter J.C."/>
            <person name="Han C."/>
            <person name="Tapia R."/>
            <person name="Chen A."/>
            <person name="Kyrpides N."/>
            <person name="Mavromatis K."/>
            <person name="Markowitz V."/>
            <person name="Szeto E."/>
            <person name="Ivanova N."/>
            <person name="Pagani I."/>
            <person name="Pati A."/>
            <person name="Goodwin L."/>
            <person name="Nordberg H.P."/>
            <person name="Cantor M.N."/>
            <person name="Hua S.X."/>
            <person name="Woyke T."/>
            <person name="Kerfeld C.A."/>
        </authorList>
    </citation>
    <scope>NUCLEOTIDE SEQUENCE [LARGE SCALE GENOMIC DNA]</scope>
    <source>
        <strain evidence="3">ATCC 27169 / PCC 6605</strain>
    </source>
</reference>
<evidence type="ECO:0000256" key="1">
    <source>
        <dbReference type="SAM" id="MobiDB-lite"/>
    </source>
</evidence>
<protein>
    <submittedName>
        <fullName evidence="2">Uncharacterized protein</fullName>
    </submittedName>
</protein>
<organism evidence="2 3">
    <name type="scientific">Chamaesiphon minutus (strain ATCC 27169 / PCC 6605)</name>
    <dbReference type="NCBI Taxonomy" id="1173020"/>
    <lineage>
        <taxon>Bacteria</taxon>
        <taxon>Bacillati</taxon>
        <taxon>Cyanobacteriota</taxon>
        <taxon>Cyanophyceae</taxon>
        <taxon>Gomontiellales</taxon>
        <taxon>Chamaesiphonaceae</taxon>
        <taxon>Chamaesiphon</taxon>
    </lineage>
</organism>
<dbReference type="AlphaFoldDB" id="K9UDT2"/>
<evidence type="ECO:0000313" key="3">
    <source>
        <dbReference type="Proteomes" id="UP000010366"/>
    </source>
</evidence>
<proteinExistence type="predicted"/>
<feature type="compositionally biased region" description="Polar residues" evidence="1">
    <location>
        <begin position="1"/>
        <end position="21"/>
    </location>
</feature>
<dbReference type="Proteomes" id="UP000010366">
    <property type="component" value="Chromosome"/>
</dbReference>
<sequence length="341" mass="38692">MSEDTISTNNRSRSRVDSSWQDPDRAHELVKTEGGWKCQCCYRSWLKKPRAKCLGLPIVPGAAAESLRRGSWSGRSTRPAMQKTQAKVINWQDAISIDTALRSNLQLKHSTKPIAARRDPLGDPNFDLLFARTEFEECEPNFYPIASWDKNHRQGLKTLWEIGSKRLELKHGAKPAAVYFRSSHPDGECRWRLLYRVEDTQPVQPKYISNANLQSIYLISDGWLARIGEPDLLLDNPHGRYYAPMKMYALVRIEDFLSTHAQEYAEWLEGRGKRLAIARAIVAKSQATKLRIETQTQQCLQCASHSALLGGTCCAIYPLGLPTGVPLECYCPDFHPRAEHL</sequence>
<feature type="region of interest" description="Disordered" evidence="1">
    <location>
        <begin position="1"/>
        <end position="24"/>
    </location>
</feature>
<gene>
    <name evidence="2" type="ORF">Cha6605_1638</name>
</gene>
<evidence type="ECO:0000313" key="2">
    <source>
        <dbReference type="EMBL" id="AFY92783.1"/>
    </source>
</evidence>
<dbReference type="KEGG" id="cmp:Cha6605_1638"/>
<keyword evidence="3" id="KW-1185">Reference proteome</keyword>
<accession>K9UDT2</accession>
<name>K9UDT2_CHAP6</name>
<dbReference type="EMBL" id="CP003600">
    <property type="protein sequence ID" value="AFY92783.1"/>
    <property type="molecule type" value="Genomic_DNA"/>
</dbReference>
<dbReference type="HOGENOM" id="CLU_813017_0_0_3"/>
<dbReference type="OrthoDB" id="505968at2"/>